<evidence type="ECO:0000256" key="10">
    <source>
        <dbReference type="ARBA" id="ARBA00022776"/>
    </source>
</evidence>
<dbReference type="InterPro" id="IPR001370">
    <property type="entry name" value="BIR_rpt"/>
</dbReference>
<dbReference type="GO" id="GO:0051301">
    <property type="term" value="P:cell division"/>
    <property type="evidence" value="ECO:0007669"/>
    <property type="project" value="UniProtKB-KW"/>
</dbReference>
<evidence type="ECO:0000256" key="1">
    <source>
        <dbReference type="ARBA" id="ARBA00004123"/>
    </source>
</evidence>
<dbReference type="Ensembl" id="ENSELUT00000095495.1">
    <property type="protein sequence ID" value="ENSELUP00000092374.1"/>
    <property type="gene ID" value="ENSELUG00000017511.3"/>
</dbReference>
<dbReference type="Proteomes" id="UP000265140">
    <property type="component" value="Chromosome 5"/>
</dbReference>
<dbReference type="AlphaFoldDB" id="A0AAY5KU71"/>
<evidence type="ECO:0000256" key="4">
    <source>
        <dbReference type="ARBA" id="ARBA00006672"/>
    </source>
</evidence>
<dbReference type="SMART" id="SM00238">
    <property type="entry name" value="BIR"/>
    <property type="match status" value="1"/>
</dbReference>
<evidence type="ECO:0000256" key="17">
    <source>
        <dbReference type="ARBA" id="ARBA00023328"/>
    </source>
</evidence>
<dbReference type="GO" id="GO:0000775">
    <property type="term" value="C:chromosome, centromeric region"/>
    <property type="evidence" value="ECO:0007669"/>
    <property type="project" value="UniProtKB-SubCell"/>
</dbReference>
<dbReference type="GO" id="GO:0005634">
    <property type="term" value="C:nucleus"/>
    <property type="evidence" value="ECO:0007669"/>
    <property type="project" value="UniProtKB-SubCell"/>
</dbReference>
<evidence type="ECO:0000256" key="12">
    <source>
        <dbReference type="ARBA" id="ARBA00022833"/>
    </source>
</evidence>
<dbReference type="PROSITE" id="PS50143">
    <property type="entry name" value="BIR_REPEAT_2"/>
    <property type="match status" value="1"/>
</dbReference>
<evidence type="ECO:0000313" key="19">
    <source>
        <dbReference type="Proteomes" id="UP000265140"/>
    </source>
</evidence>
<dbReference type="GO" id="GO:0007059">
    <property type="term" value="P:chromosome segregation"/>
    <property type="evidence" value="ECO:0007669"/>
    <property type="project" value="UniProtKB-KW"/>
</dbReference>
<dbReference type="GO" id="GO:0046872">
    <property type="term" value="F:metal ion binding"/>
    <property type="evidence" value="ECO:0007669"/>
    <property type="project" value="UniProtKB-KW"/>
</dbReference>
<evidence type="ECO:0000256" key="13">
    <source>
        <dbReference type="ARBA" id="ARBA00022843"/>
    </source>
</evidence>
<evidence type="ECO:0000256" key="6">
    <source>
        <dbReference type="ARBA" id="ARBA00022490"/>
    </source>
</evidence>
<keyword evidence="8" id="KW-0132">Cell division</keyword>
<evidence type="ECO:0000256" key="11">
    <source>
        <dbReference type="ARBA" id="ARBA00022829"/>
    </source>
</evidence>
<evidence type="ECO:0000256" key="3">
    <source>
        <dbReference type="ARBA" id="ARBA00004584"/>
    </source>
</evidence>
<dbReference type="InterPro" id="IPR051190">
    <property type="entry name" value="Baculoviral_IAP"/>
</dbReference>
<dbReference type="GeneTree" id="ENSGT00510000047537"/>
<proteinExistence type="inferred from homology"/>
<comment type="subcellular location">
    <subcellularLocation>
        <location evidence="3">Chromosome</location>
        <location evidence="3">Centromere</location>
    </subcellularLocation>
    <subcellularLocation>
        <location evidence="2">Cytoplasm</location>
        <location evidence="2">Cytoskeleton</location>
        <location evidence="2">Spindle</location>
    </subcellularLocation>
    <subcellularLocation>
        <location evidence="1">Nucleus</location>
    </subcellularLocation>
</comment>
<dbReference type="GO" id="GO:0005819">
    <property type="term" value="C:spindle"/>
    <property type="evidence" value="ECO:0007669"/>
    <property type="project" value="UniProtKB-SubCell"/>
</dbReference>
<dbReference type="PANTHER" id="PTHR46771">
    <property type="entry name" value="DETERIN"/>
    <property type="match status" value="1"/>
</dbReference>
<evidence type="ECO:0000313" key="18">
    <source>
        <dbReference type="Ensembl" id="ENSELUP00000092374.1"/>
    </source>
</evidence>
<sequence>MKALKGATLFFCYDPALRRFLFPFSLKVCGSGPGKRHMFLQLLFLVSCGQAKLTTCYNTEKEQKKCPLIFLNCRREHEPSLPQQIFFQTLTVKILYKMAKAGFIHTPTENSPDIAMCFFCLKELEGWEPEDDPEKEHKSHSPSCNFICLKKGVTDLTVEDFIKLQKEKQKFHIKKAGKEDITKFEEAAKRTRVEIIKTAKDEE</sequence>
<keyword evidence="19" id="KW-1185">Reference proteome</keyword>
<keyword evidence="14" id="KW-0206">Cytoskeleton</keyword>
<keyword evidence="12" id="KW-0862">Zinc</keyword>
<dbReference type="SUPFAM" id="SSF57924">
    <property type="entry name" value="Inhibitor of apoptosis (IAP) repeat"/>
    <property type="match status" value="1"/>
</dbReference>
<evidence type="ECO:0000256" key="2">
    <source>
        <dbReference type="ARBA" id="ARBA00004186"/>
    </source>
</evidence>
<keyword evidence="9" id="KW-0479">Metal-binding</keyword>
<keyword evidence="7" id="KW-0597">Phosphoprotein</keyword>
<reference evidence="18" key="3">
    <citation type="submission" date="2025-09" db="UniProtKB">
        <authorList>
            <consortium name="Ensembl"/>
        </authorList>
    </citation>
    <scope>IDENTIFICATION</scope>
</reference>
<protein>
    <submittedName>
        <fullName evidence="18">Uncharacterized protein</fullName>
    </submittedName>
</protein>
<name>A0AAY5KU71_ESOLU</name>
<dbReference type="Gene3D" id="1.10.1170.10">
    <property type="entry name" value="Inhibitor Of Apoptosis Protein (2mihbC-IAP-1), Chain A"/>
    <property type="match status" value="1"/>
</dbReference>
<dbReference type="CDD" id="cd00022">
    <property type="entry name" value="BIR"/>
    <property type="match status" value="1"/>
</dbReference>
<keyword evidence="10" id="KW-0498">Mitosis</keyword>
<keyword evidence="5" id="KW-0158">Chromosome</keyword>
<evidence type="ECO:0000256" key="8">
    <source>
        <dbReference type="ARBA" id="ARBA00022618"/>
    </source>
</evidence>
<accession>A0AAY5KU71</accession>
<evidence type="ECO:0000256" key="9">
    <source>
        <dbReference type="ARBA" id="ARBA00022723"/>
    </source>
</evidence>
<keyword evidence="13" id="KW-0832">Ubl conjugation</keyword>
<reference evidence="18 19" key="1">
    <citation type="submission" date="2020-02" db="EMBL/GenBank/DDBJ databases">
        <title>Esox lucius (northern pike) genome, fEsoLuc1, primary haplotype.</title>
        <authorList>
            <person name="Myers G."/>
            <person name="Karagic N."/>
            <person name="Meyer A."/>
            <person name="Pippel M."/>
            <person name="Reichard M."/>
            <person name="Winkler S."/>
            <person name="Tracey A."/>
            <person name="Sims Y."/>
            <person name="Howe K."/>
            <person name="Rhie A."/>
            <person name="Formenti G."/>
            <person name="Durbin R."/>
            <person name="Fedrigo O."/>
            <person name="Jarvis E.D."/>
        </authorList>
    </citation>
    <scope>NUCLEOTIDE SEQUENCE [LARGE SCALE GENOMIC DNA]</scope>
</reference>
<keyword evidence="15" id="KW-0539">Nucleus</keyword>
<dbReference type="Pfam" id="PF00653">
    <property type="entry name" value="BIR"/>
    <property type="match status" value="1"/>
</dbReference>
<evidence type="ECO:0000256" key="5">
    <source>
        <dbReference type="ARBA" id="ARBA00022454"/>
    </source>
</evidence>
<evidence type="ECO:0000256" key="16">
    <source>
        <dbReference type="ARBA" id="ARBA00023306"/>
    </source>
</evidence>
<keyword evidence="6" id="KW-0963">Cytoplasm</keyword>
<evidence type="ECO:0000256" key="15">
    <source>
        <dbReference type="ARBA" id="ARBA00023242"/>
    </source>
</evidence>
<dbReference type="PANTHER" id="PTHR46771:SF3">
    <property type="entry name" value="BACULOVIRAL IAP REPEAT-CONTAINING PROTEIN 5"/>
    <property type="match status" value="1"/>
</dbReference>
<organism evidence="18 19">
    <name type="scientific">Esox lucius</name>
    <name type="common">Northern pike</name>
    <dbReference type="NCBI Taxonomy" id="8010"/>
    <lineage>
        <taxon>Eukaryota</taxon>
        <taxon>Metazoa</taxon>
        <taxon>Chordata</taxon>
        <taxon>Craniata</taxon>
        <taxon>Vertebrata</taxon>
        <taxon>Euteleostomi</taxon>
        <taxon>Actinopterygii</taxon>
        <taxon>Neopterygii</taxon>
        <taxon>Teleostei</taxon>
        <taxon>Protacanthopterygii</taxon>
        <taxon>Esociformes</taxon>
        <taxon>Esocidae</taxon>
        <taxon>Esox</taxon>
    </lineage>
</organism>
<reference evidence="18" key="2">
    <citation type="submission" date="2025-08" db="UniProtKB">
        <authorList>
            <consortium name="Ensembl"/>
        </authorList>
    </citation>
    <scope>IDENTIFICATION</scope>
</reference>
<evidence type="ECO:0000256" key="14">
    <source>
        <dbReference type="ARBA" id="ARBA00023212"/>
    </source>
</evidence>
<evidence type="ECO:0000256" key="7">
    <source>
        <dbReference type="ARBA" id="ARBA00022553"/>
    </source>
</evidence>
<keyword evidence="11" id="KW-0159">Chromosome partition</keyword>
<keyword evidence="17" id="KW-0137">Centromere</keyword>
<comment type="similarity">
    <text evidence="4">Belongs to the IAP family.</text>
</comment>
<keyword evidence="16" id="KW-0131">Cell cycle</keyword>